<dbReference type="InterPro" id="IPR018723">
    <property type="entry name" value="DUF2254_membrane"/>
</dbReference>
<proteinExistence type="predicted"/>
<dbReference type="AlphaFoldDB" id="A0A147EYP5"/>
<reference evidence="2 3" key="1">
    <citation type="journal article" date="2016" name="Front. Microbiol.">
        <title>Genomic Resource of Rice Seed Associated Bacteria.</title>
        <authorList>
            <person name="Midha S."/>
            <person name="Bansal K."/>
            <person name="Sharma S."/>
            <person name="Kumar N."/>
            <person name="Patil P.P."/>
            <person name="Chaudhry V."/>
            <person name="Patil P.B."/>
        </authorList>
    </citation>
    <scope>NUCLEOTIDE SEQUENCE [LARGE SCALE GENOMIC DNA]</scope>
    <source>
        <strain evidence="2 3">NS220</strain>
    </source>
</reference>
<dbReference type="Proteomes" id="UP000075025">
    <property type="component" value="Unassembled WGS sequence"/>
</dbReference>
<feature type="transmembrane region" description="Helical" evidence="1">
    <location>
        <begin position="20"/>
        <end position="41"/>
    </location>
</feature>
<name>A0A147EYP5_MICTE</name>
<accession>A0A147EYP5</accession>
<keyword evidence="1" id="KW-0812">Transmembrane</keyword>
<evidence type="ECO:0000313" key="2">
    <source>
        <dbReference type="EMBL" id="KTR95422.1"/>
    </source>
</evidence>
<organism evidence="2 3">
    <name type="scientific">Microbacterium testaceum</name>
    <name type="common">Aureobacterium testaceum</name>
    <name type="synonym">Brevibacterium testaceum</name>
    <dbReference type="NCBI Taxonomy" id="2033"/>
    <lineage>
        <taxon>Bacteria</taxon>
        <taxon>Bacillati</taxon>
        <taxon>Actinomycetota</taxon>
        <taxon>Actinomycetes</taxon>
        <taxon>Micrococcales</taxon>
        <taxon>Microbacteriaceae</taxon>
        <taxon>Microbacterium</taxon>
    </lineage>
</organism>
<feature type="transmembrane region" description="Helical" evidence="1">
    <location>
        <begin position="61"/>
        <end position="87"/>
    </location>
</feature>
<dbReference type="OrthoDB" id="2955631at2"/>
<dbReference type="Pfam" id="PF10011">
    <property type="entry name" value="DUF2254"/>
    <property type="match status" value="1"/>
</dbReference>
<feature type="transmembrane region" description="Helical" evidence="1">
    <location>
        <begin position="138"/>
        <end position="158"/>
    </location>
</feature>
<dbReference type="PATRIC" id="fig|2033.6.peg.2137"/>
<protein>
    <recommendedName>
        <fullName evidence="4">DUF2254 domain-containing protein</fullName>
    </recommendedName>
</protein>
<gene>
    <name evidence="2" type="ORF">NS220_05815</name>
</gene>
<evidence type="ECO:0008006" key="4">
    <source>
        <dbReference type="Google" id="ProtNLM"/>
    </source>
</evidence>
<dbReference type="RefSeq" id="WP_081323002.1">
    <property type="nucleotide sequence ID" value="NZ_LDRT01000032.1"/>
</dbReference>
<sequence length="421" mass="45097">MAKAVRGSVASFFLRLGRQVWVRAAIFTVIAVLVALAARFLGPLLPFSFSLDLGQNAVGSLLQIIATAMLTVSTFSVTAMVTAFSSATTTATPRSTSLLIADPTSQNAVSTFVGAFAFSLVGIVALSTDYYNEQGRTILFVGTLVIIAIVVVTLLRWISHLSTFGRMADVIDRVERAATTSLELYASSPTLGARRSTGVPGDAAAVAADEVGYVTHVDIAGLDRLARSHDVEVHVHASPGRIADARVPLAFVHGEIDDALASGIRRCFRIERHRTFEQDPRFGVIALTEIGSRALSAATNDPGTAIEVIAALQRVLTRALVTEPSHDVAYERVFVTPPTLRDLVADAFRPLARDGAADIEVQVRLQKCLASLAATSSAHEHLFQDAARAAFDRSRRALDRSDTRVLRAARRSAWAGHGIRS</sequence>
<keyword evidence="1" id="KW-1133">Transmembrane helix</keyword>
<dbReference type="EMBL" id="LDRT01000032">
    <property type="protein sequence ID" value="KTR95422.1"/>
    <property type="molecule type" value="Genomic_DNA"/>
</dbReference>
<evidence type="ECO:0000256" key="1">
    <source>
        <dbReference type="SAM" id="Phobius"/>
    </source>
</evidence>
<feature type="transmembrane region" description="Helical" evidence="1">
    <location>
        <begin position="108"/>
        <end position="126"/>
    </location>
</feature>
<keyword evidence="1" id="KW-0472">Membrane</keyword>
<evidence type="ECO:0000313" key="3">
    <source>
        <dbReference type="Proteomes" id="UP000075025"/>
    </source>
</evidence>
<comment type="caution">
    <text evidence="2">The sequence shown here is derived from an EMBL/GenBank/DDBJ whole genome shotgun (WGS) entry which is preliminary data.</text>
</comment>